<dbReference type="InterPro" id="IPR050259">
    <property type="entry name" value="SDR"/>
</dbReference>
<keyword evidence="4" id="KW-1185">Reference proteome</keyword>
<dbReference type="Pfam" id="PF13561">
    <property type="entry name" value="adh_short_C2"/>
    <property type="match status" value="1"/>
</dbReference>
<keyword evidence="2" id="KW-0560">Oxidoreductase</keyword>
<dbReference type="InterPro" id="IPR036291">
    <property type="entry name" value="NAD(P)-bd_dom_sf"/>
</dbReference>
<dbReference type="PANTHER" id="PTHR42879">
    <property type="entry name" value="3-OXOACYL-(ACYL-CARRIER-PROTEIN) REDUCTASE"/>
    <property type="match status" value="1"/>
</dbReference>
<proteinExistence type="inferred from homology"/>
<name>A0A2P8HYG1_9BACI</name>
<dbReference type="AlphaFoldDB" id="A0A2P8HYG1"/>
<evidence type="ECO:0000313" key="3">
    <source>
        <dbReference type="EMBL" id="PSL51250.1"/>
    </source>
</evidence>
<dbReference type="CDD" id="cd05233">
    <property type="entry name" value="SDR_c"/>
    <property type="match status" value="1"/>
</dbReference>
<dbReference type="NCBIfam" id="NF047420">
    <property type="entry name" value="EF_P_mod_YmfI"/>
    <property type="match status" value="1"/>
</dbReference>
<dbReference type="RefSeq" id="WP_106587327.1">
    <property type="nucleotide sequence ID" value="NZ_PYAV01000001.1"/>
</dbReference>
<dbReference type="PRINTS" id="PR00081">
    <property type="entry name" value="GDHRDH"/>
</dbReference>
<dbReference type="GO" id="GO:0016491">
    <property type="term" value="F:oxidoreductase activity"/>
    <property type="evidence" value="ECO:0007669"/>
    <property type="project" value="UniProtKB-KW"/>
</dbReference>
<evidence type="ECO:0000256" key="2">
    <source>
        <dbReference type="ARBA" id="ARBA00023002"/>
    </source>
</evidence>
<dbReference type="EMBL" id="PYAV01000001">
    <property type="protein sequence ID" value="PSL51250.1"/>
    <property type="molecule type" value="Genomic_DNA"/>
</dbReference>
<evidence type="ECO:0000313" key="4">
    <source>
        <dbReference type="Proteomes" id="UP000242310"/>
    </source>
</evidence>
<dbReference type="Proteomes" id="UP000242310">
    <property type="component" value="Unassembled WGS sequence"/>
</dbReference>
<dbReference type="PRINTS" id="PR00080">
    <property type="entry name" value="SDRFAMILY"/>
</dbReference>
<evidence type="ECO:0000256" key="1">
    <source>
        <dbReference type="ARBA" id="ARBA00006484"/>
    </source>
</evidence>
<dbReference type="InterPro" id="IPR002347">
    <property type="entry name" value="SDR_fam"/>
</dbReference>
<dbReference type="Gene3D" id="3.40.50.720">
    <property type="entry name" value="NAD(P)-binding Rossmann-like Domain"/>
    <property type="match status" value="1"/>
</dbReference>
<reference evidence="3 4" key="1">
    <citation type="submission" date="2018-03" db="EMBL/GenBank/DDBJ databases">
        <title>Genomic Encyclopedia of Type Strains, Phase III (KMG-III): the genomes of soil and plant-associated and newly described type strains.</title>
        <authorList>
            <person name="Whitman W."/>
        </authorList>
    </citation>
    <scope>NUCLEOTIDE SEQUENCE [LARGE SCALE GENOMIC DNA]</scope>
    <source>
        <strain evidence="3 4">CGMCC 1.07653</strain>
    </source>
</reference>
<accession>A0A2P8HYG1</accession>
<comment type="caution">
    <text evidence="3">The sequence shown here is derived from an EMBL/GenBank/DDBJ whole genome shotgun (WGS) entry which is preliminary data.</text>
</comment>
<comment type="similarity">
    <text evidence="1">Belongs to the short-chain dehydrogenases/reductases (SDR) family.</text>
</comment>
<sequence>MKRTLLTGASGGIGQAVARRLAAEGRPLYLHYNSNQAAVAALKKECEETYGVSCDMIQADLSTHDGAACLIEQLNAPVDTLIHNAGQSPYGIFTDVTPEEMQQTMQLHLTSAMQLTQALLPMMLQSRSGQIIVMSSVWGEAGASCEVLYATVKGGLNTFVRSLAKECAVSGIRVNGVAPGVIETSMMDQFSADERSMLQEEIPAGRLGRPEDVAGAVKFLLSEDAGYIHGHILPVSGAWVV</sequence>
<dbReference type="SUPFAM" id="SSF51735">
    <property type="entry name" value="NAD(P)-binding Rossmann-fold domains"/>
    <property type="match status" value="1"/>
</dbReference>
<protein>
    <submittedName>
        <fullName evidence="3">3-oxoacyl-[acyl-carrier protein] reductase</fullName>
    </submittedName>
</protein>
<dbReference type="PANTHER" id="PTHR42879:SF2">
    <property type="entry name" value="3-OXOACYL-[ACYL-CARRIER-PROTEIN] REDUCTASE FABG"/>
    <property type="match status" value="1"/>
</dbReference>
<dbReference type="OrthoDB" id="9803333at2"/>
<dbReference type="FunFam" id="3.40.50.720:FF:000173">
    <property type="entry name" value="3-oxoacyl-[acyl-carrier protein] reductase"/>
    <property type="match status" value="1"/>
</dbReference>
<gene>
    <name evidence="3" type="ORF">B0H94_101160</name>
</gene>
<organism evidence="3 4">
    <name type="scientific">Salsuginibacillus halophilus</name>
    <dbReference type="NCBI Taxonomy" id="517424"/>
    <lineage>
        <taxon>Bacteria</taxon>
        <taxon>Bacillati</taxon>
        <taxon>Bacillota</taxon>
        <taxon>Bacilli</taxon>
        <taxon>Bacillales</taxon>
        <taxon>Bacillaceae</taxon>
        <taxon>Salsuginibacillus</taxon>
    </lineage>
</organism>